<sequence length="240" mass="27763">MASPISLLPTELHIIILSQLPFVDQIRASQTCTFWQTLLKDTKILESSRYHSPQFFILQTHKLLGLFTHRLNGKISLHERPVPSGLVFRVENQRLVECFYYQQHEDNESINGGFTNLLTSPTSFINEPLFKPLANDKGFSHNNGEEISITLYSKKKMFIFCLEWVKRYNSHAPPTVKEMLETIITEAHYQLESDWGVYSDEPEVIKRGLDFEEGCWLAAHILTDLQTGDIDICLRRVEFS</sequence>
<dbReference type="EMBL" id="JAVHJM010000001">
    <property type="protein sequence ID" value="KAK6521628.1"/>
    <property type="molecule type" value="Genomic_DNA"/>
</dbReference>
<reference evidence="2 3" key="1">
    <citation type="submission" date="2019-10" db="EMBL/GenBank/DDBJ databases">
        <authorList>
            <person name="Palmer J.M."/>
        </authorList>
    </citation>
    <scope>NUCLEOTIDE SEQUENCE [LARGE SCALE GENOMIC DNA]</scope>
    <source>
        <strain evidence="2 3">TWF506</strain>
    </source>
</reference>
<dbReference type="Proteomes" id="UP001307849">
    <property type="component" value="Unassembled WGS sequence"/>
</dbReference>
<evidence type="ECO:0000259" key="1">
    <source>
        <dbReference type="PROSITE" id="PS50181"/>
    </source>
</evidence>
<evidence type="ECO:0000313" key="2">
    <source>
        <dbReference type="EMBL" id="KAK6521628.1"/>
    </source>
</evidence>
<dbReference type="Gene3D" id="1.20.1280.50">
    <property type="match status" value="1"/>
</dbReference>
<dbReference type="InterPro" id="IPR001810">
    <property type="entry name" value="F-box_dom"/>
</dbReference>
<dbReference type="Pfam" id="PF00646">
    <property type="entry name" value="F-box"/>
    <property type="match status" value="1"/>
</dbReference>
<dbReference type="InterPro" id="IPR036047">
    <property type="entry name" value="F-box-like_dom_sf"/>
</dbReference>
<dbReference type="SUPFAM" id="SSF81383">
    <property type="entry name" value="F-box domain"/>
    <property type="match status" value="1"/>
</dbReference>
<dbReference type="PROSITE" id="PS50181">
    <property type="entry name" value="FBOX"/>
    <property type="match status" value="1"/>
</dbReference>
<evidence type="ECO:0000313" key="3">
    <source>
        <dbReference type="Proteomes" id="UP001307849"/>
    </source>
</evidence>
<feature type="domain" description="F-box" evidence="1">
    <location>
        <begin position="2"/>
        <end position="48"/>
    </location>
</feature>
<proteinExistence type="predicted"/>
<keyword evidence="3" id="KW-1185">Reference proteome</keyword>
<protein>
    <recommendedName>
        <fullName evidence="1">F-box domain-containing protein</fullName>
    </recommendedName>
</protein>
<accession>A0AAN8S245</accession>
<name>A0AAN8S245_9PEZI</name>
<dbReference type="SMART" id="SM00256">
    <property type="entry name" value="FBOX"/>
    <property type="match status" value="1"/>
</dbReference>
<comment type="caution">
    <text evidence="2">The sequence shown here is derived from an EMBL/GenBank/DDBJ whole genome shotgun (WGS) entry which is preliminary data.</text>
</comment>
<gene>
    <name evidence="2" type="ORF">TWF506_001840</name>
</gene>
<dbReference type="AlphaFoldDB" id="A0AAN8S245"/>
<organism evidence="2 3">
    <name type="scientific">Arthrobotrys conoides</name>
    <dbReference type="NCBI Taxonomy" id="74498"/>
    <lineage>
        <taxon>Eukaryota</taxon>
        <taxon>Fungi</taxon>
        <taxon>Dikarya</taxon>
        <taxon>Ascomycota</taxon>
        <taxon>Pezizomycotina</taxon>
        <taxon>Orbiliomycetes</taxon>
        <taxon>Orbiliales</taxon>
        <taxon>Orbiliaceae</taxon>
        <taxon>Arthrobotrys</taxon>
    </lineage>
</organism>